<dbReference type="RefSeq" id="WP_313984885.1">
    <property type="nucleotide sequence ID" value="NZ_JASJOU010000001.1"/>
</dbReference>
<dbReference type="Proteomes" id="UP001232063">
    <property type="component" value="Unassembled WGS sequence"/>
</dbReference>
<dbReference type="AlphaFoldDB" id="A0AAE3R1P0"/>
<evidence type="ECO:0000256" key="1">
    <source>
        <dbReference type="SAM" id="Phobius"/>
    </source>
</evidence>
<keyword evidence="1" id="KW-0812">Transmembrane</keyword>
<dbReference type="EMBL" id="JASJOU010000001">
    <property type="protein sequence ID" value="MDJ1499999.1"/>
    <property type="molecule type" value="Genomic_DNA"/>
</dbReference>
<keyword evidence="3" id="KW-1185">Reference proteome</keyword>
<reference evidence="2" key="1">
    <citation type="submission" date="2023-05" db="EMBL/GenBank/DDBJ databases">
        <authorList>
            <person name="Zhang X."/>
        </authorList>
    </citation>
    <scope>NUCLEOTIDE SEQUENCE</scope>
    <source>
        <strain evidence="2">BD1B2-1</strain>
    </source>
</reference>
<feature type="transmembrane region" description="Helical" evidence="1">
    <location>
        <begin position="23"/>
        <end position="44"/>
    </location>
</feature>
<keyword evidence="1" id="KW-1133">Transmembrane helix</keyword>
<sequence>MLLAQIITIRNPRQLEDLASETYMFAAIAAVIFIGLSWVVANLIKWEGGKDPQDAGKRRAAFFIIWFVAGAAFFLYNMFVVSDKIAPNLQSKFSQVNYISTAIVFVVYIILGFVLSKLMKNSKYGTIFPSSKK</sequence>
<proteinExistence type="predicted"/>
<keyword evidence="1" id="KW-0472">Membrane</keyword>
<accession>A0AAE3R1P0</accession>
<name>A0AAE3R1P0_9BACT</name>
<comment type="caution">
    <text evidence="2">The sequence shown here is derived from an EMBL/GenBank/DDBJ whole genome shotgun (WGS) entry which is preliminary data.</text>
</comment>
<organism evidence="2 3">
    <name type="scientific">Xanthocytophaga agilis</name>
    <dbReference type="NCBI Taxonomy" id="3048010"/>
    <lineage>
        <taxon>Bacteria</taxon>
        <taxon>Pseudomonadati</taxon>
        <taxon>Bacteroidota</taxon>
        <taxon>Cytophagia</taxon>
        <taxon>Cytophagales</taxon>
        <taxon>Rhodocytophagaceae</taxon>
        <taxon>Xanthocytophaga</taxon>
    </lineage>
</organism>
<evidence type="ECO:0000313" key="3">
    <source>
        <dbReference type="Proteomes" id="UP001232063"/>
    </source>
</evidence>
<protein>
    <submittedName>
        <fullName evidence="2">Uncharacterized protein</fullName>
    </submittedName>
</protein>
<evidence type="ECO:0000313" key="2">
    <source>
        <dbReference type="EMBL" id="MDJ1499999.1"/>
    </source>
</evidence>
<feature type="transmembrane region" description="Helical" evidence="1">
    <location>
        <begin position="98"/>
        <end position="115"/>
    </location>
</feature>
<gene>
    <name evidence="2" type="ORF">QNI22_05060</name>
</gene>
<feature type="transmembrane region" description="Helical" evidence="1">
    <location>
        <begin position="60"/>
        <end position="78"/>
    </location>
</feature>